<sequence>MLQNGVYQFSLFSKWCKMFRMKSFGLIRIVSVFLFLFAAVDAEELFRGDLPLSEEEIRLLQDEGYRIAGDKTFCADYQNESLYLSGNIPLFNRHGKRCYACQKLVLPLKKLRFPLICKEEGEQAMVYYGPYSFSIAKMNSKIWSRLKEAAEREPQLEMPITHPTHIAKQQGCAYLAHSTRPENLIEILKSGELNPSRGKIGRLRGDLSGNDRFVFCSLVIGKPERDVLLPLAGNGLPILVFNADPALDRYPWHASAGHPRGAFLEIKTTDKKLYYSAHYSDSERFAKLLSQPQTKKRNEIVFHHPLPLDGLEMIVVKRGMKQALIDQLPDNKYQAMIVEVDPLHESSFNFPAWLKPYSGNSHDKIRFGLKNPEMDLLEFKSLVRNEYPQLIECEALEADSKELWFRQLIDSLLRS</sequence>
<organism evidence="1">
    <name type="scientific">Waddlia chondrophila 2032/99</name>
    <dbReference type="NCBI Taxonomy" id="765953"/>
    <lineage>
        <taxon>Bacteria</taxon>
        <taxon>Pseudomonadati</taxon>
        <taxon>Chlamydiota</taxon>
        <taxon>Chlamydiia</taxon>
        <taxon>Parachlamydiales</taxon>
        <taxon>Waddliaceae</taxon>
        <taxon>Waddlia</taxon>
    </lineage>
</organism>
<name>F8LA35_9BACT</name>
<reference evidence="1" key="1">
    <citation type="submission" date="2011-05" db="EMBL/GenBank/DDBJ databases">
        <title>Unity in variety -- the pan-genome of the Chlamydiae.</title>
        <authorList>
            <person name="Collingro A."/>
            <person name="Tischler P."/>
            <person name="Weinmaier T."/>
            <person name="Penz T."/>
            <person name="Heinz E."/>
            <person name="Brunham R.C."/>
            <person name="Read T.D."/>
            <person name="Bavoil P.M."/>
            <person name="Sachse K."/>
            <person name="Kahane S."/>
            <person name="Friedman M.G."/>
            <person name="Rattei T."/>
            <person name="Myers G.S.A."/>
            <person name="Horn M."/>
        </authorList>
    </citation>
    <scope>NUCLEOTIDE SEQUENCE</scope>
    <source>
        <strain evidence="1">2032/99</strain>
    </source>
</reference>
<evidence type="ECO:0000313" key="1">
    <source>
        <dbReference type="EMBL" id="CCB90342.1"/>
    </source>
</evidence>
<accession>F8LA35</accession>
<gene>
    <name evidence="1" type="ORF">WCH_DF20130</name>
</gene>
<dbReference type="AlphaFoldDB" id="F8LA35"/>
<protein>
    <submittedName>
        <fullName evidence="1">Uncharacterized protein</fullName>
    </submittedName>
</protein>
<proteinExistence type="predicted"/>
<dbReference type="EMBL" id="FR872598">
    <property type="protein sequence ID" value="CCB90342.1"/>
    <property type="molecule type" value="Genomic_DNA"/>
</dbReference>